<dbReference type="Proteomes" id="UP000487350">
    <property type="component" value="Unassembled WGS sequence"/>
</dbReference>
<dbReference type="AlphaFoldDB" id="A0A844ATM8"/>
<proteinExistence type="predicted"/>
<organism evidence="1 2">
    <name type="scientific">Caenimonas koreensis DSM 17982</name>
    <dbReference type="NCBI Taxonomy" id="1121255"/>
    <lineage>
        <taxon>Bacteria</taxon>
        <taxon>Pseudomonadati</taxon>
        <taxon>Pseudomonadota</taxon>
        <taxon>Betaproteobacteria</taxon>
        <taxon>Burkholderiales</taxon>
        <taxon>Comamonadaceae</taxon>
        <taxon>Caenimonas</taxon>
    </lineage>
</organism>
<name>A0A844ATM8_9BURK</name>
<evidence type="ECO:0000313" key="1">
    <source>
        <dbReference type="EMBL" id="MRD45698.1"/>
    </source>
</evidence>
<evidence type="ECO:0000313" key="2">
    <source>
        <dbReference type="Proteomes" id="UP000487350"/>
    </source>
</evidence>
<keyword evidence="2" id="KW-1185">Reference proteome</keyword>
<accession>A0A844ATM8</accession>
<protein>
    <submittedName>
        <fullName evidence="1">Uncharacterized protein</fullName>
    </submittedName>
</protein>
<dbReference type="EMBL" id="WJBU01000001">
    <property type="protein sequence ID" value="MRD45698.1"/>
    <property type="molecule type" value="Genomic_DNA"/>
</dbReference>
<gene>
    <name evidence="1" type="ORF">GHT07_00270</name>
</gene>
<comment type="caution">
    <text evidence="1">The sequence shown here is derived from an EMBL/GenBank/DDBJ whole genome shotgun (WGS) entry which is preliminary data.</text>
</comment>
<sequence length="179" mass="20324">MGLEGRVGGKAWRMQLGRPTRNYILGEELRARAELNVRDEVAVLVMNRPLKEALEKKAYSIYTDQMQTSVDASLPEEMRWLAMFEEVGWEGPSEAFWDRFAVLTDRRENAVAWVDDKLAELMVAWPAPAPSAEVPFMVLLLRGKGYLRMEYSPADLSTLRHASRIFTACCESALKNIGQ</sequence>
<reference evidence="1 2" key="1">
    <citation type="submission" date="2019-11" db="EMBL/GenBank/DDBJ databases">
        <title>Caenimonas koreensis gen. nov., sp. nov., isolated from activated sludge.</title>
        <authorList>
            <person name="Seung H.R."/>
        </authorList>
    </citation>
    <scope>NUCLEOTIDE SEQUENCE [LARGE SCALE GENOMIC DNA]</scope>
    <source>
        <strain evidence="1 2">EMB320</strain>
    </source>
</reference>